<protein>
    <submittedName>
        <fullName evidence="1">Uncharacterized protein</fullName>
    </submittedName>
</protein>
<proteinExistence type="predicted"/>
<evidence type="ECO:0000313" key="2">
    <source>
        <dbReference type="Proteomes" id="UP001057402"/>
    </source>
</evidence>
<name>A0ACB9MPA8_9MYRT</name>
<organism evidence="1 2">
    <name type="scientific">Melastoma candidum</name>
    <dbReference type="NCBI Taxonomy" id="119954"/>
    <lineage>
        <taxon>Eukaryota</taxon>
        <taxon>Viridiplantae</taxon>
        <taxon>Streptophyta</taxon>
        <taxon>Embryophyta</taxon>
        <taxon>Tracheophyta</taxon>
        <taxon>Spermatophyta</taxon>
        <taxon>Magnoliopsida</taxon>
        <taxon>eudicotyledons</taxon>
        <taxon>Gunneridae</taxon>
        <taxon>Pentapetalae</taxon>
        <taxon>rosids</taxon>
        <taxon>malvids</taxon>
        <taxon>Myrtales</taxon>
        <taxon>Melastomataceae</taxon>
        <taxon>Melastomatoideae</taxon>
        <taxon>Melastomateae</taxon>
        <taxon>Melastoma</taxon>
    </lineage>
</organism>
<dbReference type="EMBL" id="CM042888">
    <property type="protein sequence ID" value="KAI4325533.1"/>
    <property type="molecule type" value="Genomic_DNA"/>
</dbReference>
<keyword evidence="2" id="KW-1185">Reference proteome</keyword>
<reference evidence="2" key="1">
    <citation type="journal article" date="2023" name="Front. Plant Sci.">
        <title>Chromosomal-level genome assembly of Melastoma candidum provides insights into trichome evolution.</title>
        <authorList>
            <person name="Zhong Y."/>
            <person name="Wu W."/>
            <person name="Sun C."/>
            <person name="Zou P."/>
            <person name="Liu Y."/>
            <person name="Dai S."/>
            <person name="Zhou R."/>
        </authorList>
    </citation>
    <scope>NUCLEOTIDE SEQUENCE [LARGE SCALE GENOMIC DNA]</scope>
</reference>
<sequence length="318" mass="36069">MKNNNGNTKLILLHPYIQKQAGIGTNRLWLLALVSFFTLAFLGTLIYSRDSILTSSSPPVSSAPSSSFPDKHVNNHNHQPLPATVINTLIHYTARSNYTYHMLQPDIKIVADVLRKCSVPCNFLVFGLTHETLLWKALNHNGRTVFVDENRYYAAYFEELHPEVDAYDVHYATKSSEMKELVATAKEQARNECRPVQNLLFSECKLGINDLPNHVYDVDWDVILVDGPSGEWPNHPGRMSSIFTAGVLARSKKGGNPRTHVIIHDYYREVERVCGDEFLCRENRVASTNMMGHFILERADPNTFEFCGKRDNRTSPTS</sequence>
<comment type="caution">
    <text evidence="1">The sequence shown here is derived from an EMBL/GenBank/DDBJ whole genome shotgun (WGS) entry which is preliminary data.</text>
</comment>
<dbReference type="Proteomes" id="UP001057402">
    <property type="component" value="Chromosome 9"/>
</dbReference>
<accession>A0ACB9MPA8</accession>
<evidence type="ECO:0000313" key="1">
    <source>
        <dbReference type="EMBL" id="KAI4325533.1"/>
    </source>
</evidence>
<gene>
    <name evidence="1" type="ORF">MLD38_030921</name>
</gene>